<sequence>MTDTEENAKHRPFLEHRRRSILVNYLVNTATHGLHNIGIYYNRLHRAFWIITFTVMFGFMSYFVFMELVQYLAFPTQINIDIVPMRNMLFPAVTVCSANPYREDRVKEAIDVYARSNSSNANKTDRETLFLSMLIDLFNRNESDELVYLGFQKSDMLLECSYNGINCSSNFIHSLSSAFGNCFTFNWKDSSHKLYSLAELGSTLMPYEGLSMTFYVPSHLNYPLNDFENGLILFVHDNNEIPFIAKNTIRLRPGLAHTITYRKSQTIFLPKPYTNCTTVVGKNLRHIYEVIYDSQYAHQVAYSEALCYELCEQAYIFSKCLCILPIPFIMRYVFSLDHDGLLLANTCIPATEKEKCALEARQGLAVNEGLMAVWCSRCVPQCVHTHFSIDVSALPAPNAKQKEYWSKRLLKNDLNISLPNDFAANHNKYIDSNYLRVTVTCGSAYVTVYKQKAKITLIDTFSAVGGQTGLWIGLSALSVMEFFELIYRLILKQISLWRHRQNIQVEQPVKLSTAAIENVSTSSLEVTIQSGPSPNPPIIRAMEMVICGTKMAV</sequence>
<dbReference type="Gene3D" id="1.10.287.770">
    <property type="entry name" value="YojJ-like"/>
    <property type="match status" value="1"/>
</dbReference>
<dbReference type="EMBL" id="CAJOBG010007228">
    <property type="protein sequence ID" value="CAF4210858.1"/>
    <property type="molecule type" value="Genomic_DNA"/>
</dbReference>
<evidence type="ECO:0000256" key="11">
    <source>
        <dbReference type="RuleBase" id="RU000679"/>
    </source>
</evidence>
<keyword evidence="9 11" id="KW-0739">Sodium transport</keyword>
<dbReference type="AlphaFoldDB" id="A0A820CAR4"/>
<evidence type="ECO:0000256" key="5">
    <source>
        <dbReference type="ARBA" id="ARBA00022989"/>
    </source>
</evidence>
<keyword evidence="5 12" id="KW-1133">Transmembrane helix</keyword>
<dbReference type="Proteomes" id="UP000663866">
    <property type="component" value="Unassembled WGS sequence"/>
</dbReference>
<dbReference type="Pfam" id="PF00858">
    <property type="entry name" value="ASC"/>
    <property type="match status" value="1"/>
</dbReference>
<keyword evidence="10 11" id="KW-0407">Ion channel</keyword>
<comment type="caution">
    <text evidence="13">The sequence shown here is derived from an EMBL/GenBank/DDBJ whole genome shotgun (WGS) entry which is preliminary data.</text>
</comment>
<evidence type="ECO:0000256" key="10">
    <source>
        <dbReference type="ARBA" id="ARBA00023303"/>
    </source>
</evidence>
<dbReference type="Gene3D" id="2.60.470.10">
    <property type="entry name" value="Acid-sensing ion channels like domains"/>
    <property type="match status" value="1"/>
</dbReference>
<keyword evidence="8 12" id="KW-0472">Membrane</keyword>
<evidence type="ECO:0000256" key="9">
    <source>
        <dbReference type="ARBA" id="ARBA00023201"/>
    </source>
</evidence>
<evidence type="ECO:0000256" key="8">
    <source>
        <dbReference type="ARBA" id="ARBA00023136"/>
    </source>
</evidence>
<dbReference type="PRINTS" id="PR01078">
    <property type="entry name" value="AMINACHANNEL"/>
</dbReference>
<protein>
    <submittedName>
        <fullName evidence="13">Uncharacterized protein</fullName>
    </submittedName>
</protein>
<evidence type="ECO:0000256" key="6">
    <source>
        <dbReference type="ARBA" id="ARBA00023053"/>
    </source>
</evidence>
<evidence type="ECO:0000256" key="4">
    <source>
        <dbReference type="ARBA" id="ARBA00022692"/>
    </source>
</evidence>
<evidence type="ECO:0000256" key="2">
    <source>
        <dbReference type="ARBA" id="ARBA00022448"/>
    </source>
</evidence>
<feature type="transmembrane region" description="Helical" evidence="12">
    <location>
        <begin position="47"/>
        <end position="65"/>
    </location>
</feature>
<name>A0A820CAR4_9BILA</name>
<comment type="subcellular location">
    <subcellularLocation>
        <location evidence="1">Membrane</location>
        <topology evidence="1">Multi-pass membrane protein</topology>
    </subcellularLocation>
</comment>
<evidence type="ECO:0000256" key="1">
    <source>
        <dbReference type="ARBA" id="ARBA00004141"/>
    </source>
</evidence>
<evidence type="ECO:0000313" key="13">
    <source>
        <dbReference type="EMBL" id="CAF4210858.1"/>
    </source>
</evidence>
<keyword evidence="14" id="KW-1185">Reference proteome</keyword>
<dbReference type="GO" id="GO:0015280">
    <property type="term" value="F:ligand-gated sodium channel activity"/>
    <property type="evidence" value="ECO:0007669"/>
    <property type="project" value="TreeGrafter"/>
</dbReference>
<keyword evidence="4 11" id="KW-0812">Transmembrane</keyword>
<dbReference type="InterPro" id="IPR001873">
    <property type="entry name" value="ENaC"/>
</dbReference>
<reference evidence="13" key="1">
    <citation type="submission" date="2021-02" db="EMBL/GenBank/DDBJ databases">
        <authorList>
            <person name="Nowell W R."/>
        </authorList>
    </citation>
    <scope>NUCLEOTIDE SEQUENCE</scope>
</reference>
<evidence type="ECO:0000256" key="7">
    <source>
        <dbReference type="ARBA" id="ARBA00023065"/>
    </source>
</evidence>
<evidence type="ECO:0000313" key="14">
    <source>
        <dbReference type="Proteomes" id="UP000663866"/>
    </source>
</evidence>
<organism evidence="13 14">
    <name type="scientific">Rotaria magnacalcarata</name>
    <dbReference type="NCBI Taxonomy" id="392030"/>
    <lineage>
        <taxon>Eukaryota</taxon>
        <taxon>Metazoa</taxon>
        <taxon>Spiralia</taxon>
        <taxon>Gnathifera</taxon>
        <taxon>Rotifera</taxon>
        <taxon>Eurotatoria</taxon>
        <taxon>Bdelloidea</taxon>
        <taxon>Philodinida</taxon>
        <taxon>Philodinidae</taxon>
        <taxon>Rotaria</taxon>
    </lineage>
</organism>
<keyword evidence="7 11" id="KW-0406">Ion transport</keyword>
<proteinExistence type="inferred from homology"/>
<evidence type="ECO:0000256" key="12">
    <source>
        <dbReference type="SAM" id="Phobius"/>
    </source>
</evidence>
<dbReference type="GO" id="GO:0005886">
    <property type="term" value="C:plasma membrane"/>
    <property type="evidence" value="ECO:0007669"/>
    <property type="project" value="TreeGrafter"/>
</dbReference>
<keyword evidence="3 11" id="KW-0894">Sodium channel</keyword>
<keyword evidence="6" id="KW-0915">Sodium</keyword>
<dbReference type="PANTHER" id="PTHR11690">
    <property type="entry name" value="AMILORIDE-SENSITIVE SODIUM CHANNEL-RELATED"/>
    <property type="match status" value="1"/>
</dbReference>
<accession>A0A820CAR4</accession>
<keyword evidence="2 11" id="KW-0813">Transport</keyword>
<comment type="similarity">
    <text evidence="11">Belongs to the amiloride-sensitive sodium channel (TC 1.A.6) family.</text>
</comment>
<evidence type="ECO:0000256" key="3">
    <source>
        <dbReference type="ARBA" id="ARBA00022461"/>
    </source>
</evidence>
<gene>
    <name evidence="13" type="ORF">OVN521_LOCUS26898</name>
</gene>